<dbReference type="Gene3D" id="1.20.1250.20">
    <property type="entry name" value="MFS general substrate transporter like domains"/>
    <property type="match status" value="2"/>
</dbReference>
<name>A0A319DB13_9EURO</name>
<dbReference type="CDD" id="cd17352">
    <property type="entry name" value="MFS_MCT_SLC16"/>
    <property type="match status" value="1"/>
</dbReference>
<comment type="subcellular location">
    <subcellularLocation>
        <location evidence="1">Membrane</location>
        <topology evidence="1">Multi-pass membrane protein</topology>
    </subcellularLocation>
</comment>
<feature type="transmembrane region" description="Helical" evidence="7">
    <location>
        <begin position="93"/>
        <end position="111"/>
    </location>
</feature>
<feature type="transmembrane region" description="Helical" evidence="7">
    <location>
        <begin position="270"/>
        <end position="293"/>
    </location>
</feature>
<evidence type="ECO:0000256" key="4">
    <source>
        <dbReference type="ARBA" id="ARBA00022692"/>
    </source>
</evidence>
<proteinExistence type="inferred from homology"/>
<feature type="non-terminal residue" evidence="8">
    <location>
        <position position="1"/>
    </location>
</feature>
<feature type="transmembrane region" description="Helical" evidence="7">
    <location>
        <begin position="221"/>
        <end position="240"/>
    </location>
</feature>
<evidence type="ECO:0000256" key="5">
    <source>
        <dbReference type="ARBA" id="ARBA00022989"/>
    </source>
</evidence>
<keyword evidence="9" id="KW-1185">Reference proteome</keyword>
<sequence length="434" mass="46839">MTETKEQTGNEPTIPPEGGIRGWMTVAGAFCALFSSFGFLNAIGVFQTTYQETSLKDYDASDISWIFALQLALMWAPGPLWGRIIDTYGPVPVLWPCSVLCVLGLCMTSLATKYYEILLAQGLCFGIGAGGVFTSSMICVGQWFVRQRGLATGIAVSGSSLGGVIFPIFLNRVIEDVGFYGAVRYTALFVGVMLVFACMLVRNRLPRKKWDGKAAWIDLTLLKDGAFGMYTAGAFFIMLVCPEMGLNLTDNNRWGLWAPFDYLSSMAENAGFSSTLALYLISIINGASVFGRIIPPQLADMLGHFNVLTVCCFGTGASMLCLWLPFNYHPSHAGIIVFSAVYGFVSGSVVSLLMPCVAKVGDLQTLGQRFGTFQLVMSLACLTGLPIMGAILQKQNYTDYSGLQLFGACCGLLGATLVGGSTLLIRKRRGSKKV</sequence>
<dbReference type="SUPFAM" id="SSF103473">
    <property type="entry name" value="MFS general substrate transporter"/>
    <property type="match status" value="1"/>
</dbReference>
<protein>
    <submittedName>
        <fullName evidence="8">MFS general substrate transporter</fullName>
    </submittedName>
</protein>
<feature type="transmembrane region" description="Helical" evidence="7">
    <location>
        <begin position="305"/>
        <end position="326"/>
    </location>
</feature>
<accession>A0A319DB13</accession>
<feature type="transmembrane region" description="Helical" evidence="7">
    <location>
        <begin position="332"/>
        <end position="358"/>
    </location>
</feature>
<dbReference type="Proteomes" id="UP000247810">
    <property type="component" value="Unassembled WGS sequence"/>
</dbReference>
<dbReference type="VEuPathDB" id="FungiDB:BO71DRAFT_353205"/>
<evidence type="ECO:0000256" key="7">
    <source>
        <dbReference type="SAM" id="Phobius"/>
    </source>
</evidence>
<feature type="transmembrane region" description="Helical" evidence="7">
    <location>
        <begin position="63"/>
        <end position="81"/>
    </location>
</feature>
<dbReference type="GO" id="GO:0022857">
    <property type="term" value="F:transmembrane transporter activity"/>
    <property type="evidence" value="ECO:0007669"/>
    <property type="project" value="InterPro"/>
</dbReference>
<evidence type="ECO:0000256" key="6">
    <source>
        <dbReference type="ARBA" id="ARBA00023136"/>
    </source>
</evidence>
<dbReference type="InterPro" id="IPR011701">
    <property type="entry name" value="MFS"/>
</dbReference>
<dbReference type="AlphaFoldDB" id="A0A319DB13"/>
<dbReference type="EMBL" id="KZ825869">
    <property type="protein sequence ID" value="PYH94560.1"/>
    <property type="molecule type" value="Genomic_DNA"/>
</dbReference>
<evidence type="ECO:0000256" key="2">
    <source>
        <dbReference type="ARBA" id="ARBA00006727"/>
    </source>
</evidence>
<evidence type="ECO:0000256" key="1">
    <source>
        <dbReference type="ARBA" id="ARBA00004141"/>
    </source>
</evidence>
<keyword evidence="3" id="KW-0813">Transport</keyword>
<dbReference type="PANTHER" id="PTHR11360:SF224">
    <property type="entry name" value="MAJOR FACILITATOR SUPERFAMILY (MFS) PROFILE DOMAIN-CONTAINING PROTEIN-RELATED"/>
    <property type="match status" value="1"/>
</dbReference>
<dbReference type="PANTHER" id="PTHR11360">
    <property type="entry name" value="MONOCARBOXYLATE TRANSPORTER"/>
    <property type="match status" value="1"/>
</dbReference>
<feature type="transmembrane region" description="Helical" evidence="7">
    <location>
        <begin position="182"/>
        <end position="201"/>
    </location>
</feature>
<comment type="similarity">
    <text evidence="2">Belongs to the major facilitator superfamily. Monocarboxylate porter (TC 2.A.1.13) family.</text>
</comment>
<keyword evidence="4 7" id="KW-0812">Transmembrane</keyword>
<dbReference type="Pfam" id="PF07690">
    <property type="entry name" value="MFS_1"/>
    <property type="match status" value="1"/>
</dbReference>
<feature type="transmembrane region" description="Helical" evidence="7">
    <location>
        <begin position="403"/>
        <end position="425"/>
    </location>
</feature>
<evidence type="ECO:0000313" key="9">
    <source>
        <dbReference type="Proteomes" id="UP000247810"/>
    </source>
</evidence>
<reference evidence="8 9" key="1">
    <citation type="submission" date="2018-02" db="EMBL/GenBank/DDBJ databases">
        <title>The genomes of Aspergillus section Nigri reveals drivers in fungal speciation.</title>
        <authorList>
            <consortium name="DOE Joint Genome Institute"/>
            <person name="Vesth T.C."/>
            <person name="Nybo J."/>
            <person name="Theobald S."/>
            <person name="Brandl J."/>
            <person name="Frisvad J.C."/>
            <person name="Nielsen K.F."/>
            <person name="Lyhne E.K."/>
            <person name="Kogle M.E."/>
            <person name="Kuo A."/>
            <person name="Riley R."/>
            <person name="Clum A."/>
            <person name="Nolan M."/>
            <person name="Lipzen A."/>
            <person name="Salamov A."/>
            <person name="Henrissat B."/>
            <person name="Wiebenga A."/>
            <person name="De vries R.P."/>
            <person name="Grigoriev I.V."/>
            <person name="Mortensen U.H."/>
            <person name="Andersen M.R."/>
            <person name="Baker S.E."/>
        </authorList>
    </citation>
    <scope>NUCLEOTIDE SEQUENCE [LARGE SCALE GENOMIC DNA]</scope>
    <source>
        <strain evidence="8 9">CBS 707.79</strain>
    </source>
</reference>
<feature type="transmembrane region" description="Helical" evidence="7">
    <location>
        <begin position="20"/>
        <end position="43"/>
    </location>
</feature>
<keyword evidence="6 7" id="KW-0472">Membrane</keyword>
<feature type="transmembrane region" description="Helical" evidence="7">
    <location>
        <begin position="117"/>
        <end position="138"/>
    </location>
</feature>
<dbReference type="OrthoDB" id="5667at2759"/>
<dbReference type="InterPro" id="IPR050327">
    <property type="entry name" value="Proton-linked_MCT"/>
</dbReference>
<feature type="transmembrane region" description="Helical" evidence="7">
    <location>
        <begin position="370"/>
        <end position="391"/>
    </location>
</feature>
<feature type="transmembrane region" description="Helical" evidence="7">
    <location>
        <begin position="150"/>
        <end position="170"/>
    </location>
</feature>
<dbReference type="InterPro" id="IPR036259">
    <property type="entry name" value="MFS_trans_sf"/>
</dbReference>
<evidence type="ECO:0000256" key="3">
    <source>
        <dbReference type="ARBA" id="ARBA00022448"/>
    </source>
</evidence>
<gene>
    <name evidence="8" type="ORF">BO71DRAFT_353205</name>
</gene>
<organism evidence="8 9">
    <name type="scientific">Aspergillus ellipticus CBS 707.79</name>
    <dbReference type="NCBI Taxonomy" id="1448320"/>
    <lineage>
        <taxon>Eukaryota</taxon>
        <taxon>Fungi</taxon>
        <taxon>Dikarya</taxon>
        <taxon>Ascomycota</taxon>
        <taxon>Pezizomycotina</taxon>
        <taxon>Eurotiomycetes</taxon>
        <taxon>Eurotiomycetidae</taxon>
        <taxon>Eurotiales</taxon>
        <taxon>Aspergillaceae</taxon>
        <taxon>Aspergillus</taxon>
        <taxon>Aspergillus subgen. Circumdati</taxon>
    </lineage>
</organism>
<keyword evidence="5 7" id="KW-1133">Transmembrane helix</keyword>
<evidence type="ECO:0000313" key="8">
    <source>
        <dbReference type="EMBL" id="PYH94560.1"/>
    </source>
</evidence>
<dbReference type="GO" id="GO:0016020">
    <property type="term" value="C:membrane"/>
    <property type="evidence" value="ECO:0007669"/>
    <property type="project" value="UniProtKB-SubCell"/>
</dbReference>